<dbReference type="Gene3D" id="2.60.120.10">
    <property type="entry name" value="Jelly Rolls"/>
    <property type="match status" value="1"/>
</dbReference>
<dbReference type="InterPro" id="IPR014710">
    <property type="entry name" value="RmlC-like_jellyroll"/>
</dbReference>
<dbReference type="Pfam" id="PF00027">
    <property type="entry name" value="cNMP_binding"/>
    <property type="match status" value="1"/>
</dbReference>
<proteinExistence type="predicted"/>
<dbReference type="InterPro" id="IPR000595">
    <property type="entry name" value="cNMP-bd_dom"/>
</dbReference>
<dbReference type="EMBL" id="SNYJ01000005">
    <property type="protein sequence ID" value="TDQ40660.1"/>
    <property type="molecule type" value="Genomic_DNA"/>
</dbReference>
<evidence type="ECO:0000313" key="3">
    <source>
        <dbReference type="EMBL" id="TDQ40660.1"/>
    </source>
</evidence>
<name>A0A4R6U2S8_9BACI</name>
<dbReference type="CDD" id="cd00038">
    <property type="entry name" value="CAP_ED"/>
    <property type="match status" value="1"/>
</dbReference>
<evidence type="ECO:0000259" key="2">
    <source>
        <dbReference type="PROSITE" id="PS50042"/>
    </source>
</evidence>
<keyword evidence="4" id="KW-1185">Reference proteome</keyword>
<accession>A0A4R6U2S8</accession>
<organism evidence="3 4">
    <name type="scientific">Aureibacillus halotolerans</name>
    <dbReference type="NCBI Taxonomy" id="1508390"/>
    <lineage>
        <taxon>Bacteria</taxon>
        <taxon>Bacillati</taxon>
        <taxon>Bacillota</taxon>
        <taxon>Bacilli</taxon>
        <taxon>Bacillales</taxon>
        <taxon>Bacillaceae</taxon>
        <taxon>Aureibacillus</taxon>
    </lineage>
</organism>
<keyword evidence="1" id="KW-0010">Activator</keyword>
<evidence type="ECO:0000313" key="4">
    <source>
        <dbReference type="Proteomes" id="UP000295632"/>
    </source>
</evidence>
<comment type="caution">
    <text evidence="3">The sequence shown here is derived from an EMBL/GenBank/DDBJ whole genome shotgun (WGS) entry which is preliminary data.</text>
</comment>
<dbReference type="AlphaFoldDB" id="A0A4R6U2S8"/>
<protein>
    <submittedName>
        <fullName evidence="3">CRP-like cAMP-binding protein</fullName>
    </submittedName>
</protein>
<reference evidence="3 4" key="1">
    <citation type="submission" date="2019-03" db="EMBL/GenBank/DDBJ databases">
        <title>Genomic Encyclopedia of Type Strains, Phase IV (KMG-IV): sequencing the most valuable type-strain genomes for metagenomic binning, comparative biology and taxonomic classification.</title>
        <authorList>
            <person name="Goeker M."/>
        </authorList>
    </citation>
    <scope>NUCLEOTIDE SEQUENCE [LARGE SCALE GENOMIC DNA]</scope>
    <source>
        <strain evidence="3 4">DSM 28697</strain>
    </source>
</reference>
<feature type="domain" description="Cyclic nucleotide-binding" evidence="2">
    <location>
        <begin position="25"/>
        <end position="67"/>
    </location>
</feature>
<evidence type="ECO:0000256" key="1">
    <source>
        <dbReference type="ARBA" id="ARBA00023159"/>
    </source>
</evidence>
<sequence length="202" mass="22878">MTTNAEQDMPSHRLLKHFIEKHAVFSETELSAIMETIQVATYPKHTTLLKQGEISTACYFVLKGLIRQYSINAEGREMTSNFYKEEQAVVLFNSFKTKTESPYSLTCAEDSVLIVGSLETESSMYETIPALEKLTRSMVEQNFGAEQDERANAVSATPEDRYRALLAQKADLIERVPQHQLASYLGMTPESLSRIKKRVNQT</sequence>
<dbReference type="InterPro" id="IPR018490">
    <property type="entry name" value="cNMP-bd_dom_sf"/>
</dbReference>
<dbReference type="SUPFAM" id="SSF51206">
    <property type="entry name" value="cAMP-binding domain-like"/>
    <property type="match status" value="1"/>
</dbReference>
<dbReference type="RefSeq" id="WP_243740022.1">
    <property type="nucleotide sequence ID" value="NZ_SNYJ01000005.1"/>
</dbReference>
<dbReference type="Proteomes" id="UP000295632">
    <property type="component" value="Unassembled WGS sequence"/>
</dbReference>
<dbReference type="PROSITE" id="PS50042">
    <property type="entry name" value="CNMP_BINDING_3"/>
    <property type="match status" value="1"/>
</dbReference>
<gene>
    <name evidence="3" type="ORF">EV213_1051</name>
</gene>